<evidence type="ECO:0000313" key="1">
    <source>
        <dbReference type="EMBL" id="GAA4050667.1"/>
    </source>
</evidence>
<comment type="caution">
    <text evidence="1">The sequence shown here is derived from an EMBL/GenBank/DDBJ whole genome shotgun (WGS) entry which is preliminary data.</text>
</comment>
<dbReference type="RefSeq" id="WP_345093293.1">
    <property type="nucleotide sequence ID" value="NZ_BAABCS010000016.1"/>
</dbReference>
<organism evidence="1 2">
    <name type="scientific">Flavobacterium chungnamense</name>
    <dbReference type="NCBI Taxonomy" id="706182"/>
    <lineage>
        <taxon>Bacteria</taxon>
        <taxon>Pseudomonadati</taxon>
        <taxon>Bacteroidota</taxon>
        <taxon>Flavobacteriia</taxon>
        <taxon>Flavobacteriales</taxon>
        <taxon>Flavobacteriaceae</taxon>
        <taxon>Flavobacterium</taxon>
    </lineage>
</organism>
<name>A0ABP7URB1_9FLAO</name>
<evidence type="ECO:0008006" key="3">
    <source>
        <dbReference type="Google" id="ProtNLM"/>
    </source>
</evidence>
<reference evidence="2" key="1">
    <citation type="journal article" date="2019" name="Int. J. Syst. Evol. Microbiol.">
        <title>The Global Catalogue of Microorganisms (GCM) 10K type strain sequencing project: providing services to taxonomists for standard genome sequencing and annotation.</title>
        <authorList>
            <consortium name="The Broad Institute Genomics Platform"/>
            <consortium name="The Broad Institute Genome Sequencing Center for Infectious Disease"/>
            <person name="Wu L."/>
            <person name="Ma J."/>
        </authorList>
    </citation>
    <scope>NUCLEOTIDE SEQUENCE [LARGE SCALE GENOMIC DNA]</scope>
    <source>
        <strain evidence="2">JCM 17068</strain>
    </source>
</reference>
<dbReference type="Proteomes" id="UP001500426">
    <property type="component" value="Unassembled WGS sequence"/>
</dbReference>
<dbReference type="PROSITE" id="PS51257">
    <property type="entry name" value="PROKAR_LIPOPROTEIN"/>
    <property type="match status" value="1"/>
</dbReference>
<gene>
    <name evidence="1" type="ORF">GCM10022388_15890</name>
</gene>
<protein>
    <recommendedName>
        <fullName evidence="3">DUF4369 domain-containing protein</fullName>
    </recommendedName>
</protein>
<dbReference type="EMBL" id="BAABCS010000016">
    <property type="protein sequence ID" value="GAA4050667.1"/>
    <property type="molecule type" value="Genomic_DNA"/>
</dbReference>
<proteinExistence type="predicted"/>
<accession>A0ABP7URB1</accession>
<sequence>MKIYFLILLSFILFSCSKKTDSDSKKLESKTLDSTTLKSTEKKTSVSNSYQAGFHLTHNIEVDSIDGKPVKFYIENKNCDSLAIAFYYGKYRPTDGNLTENLLNLSATNDKNLRPFYRWILDKTIEISDGALAEYPGIPARKYAEKFPEELFNFLDSDTSKTRYSNWTDIISYSGFYETDDYNKPELIRKKMAAEMIKKSSIKLQNRIAKFTLDCFPNVNKIDQ</sequence>
<keyword evidence="2" id="KW-1185">Reference proteome</keyword>
<evidence type="ECO:0000313" key="2">
    <source>
        <dbReference type="Proteomes" id="UP001500426"/>
    </source>
</evidence>